<name>A0A382WVM7_9ZZZZ</name>
<proteinExistence type="predicted"/>
<feature type="non-terminal residue" evidence="1">
    <location>
        <position position="179"/>
    </location>
</feature>
<sequence>MNNQNTIYNINISNQDLLQIMIDKVNNNIPASFIRKSDGENVIIGYRNIKGIKLKKYLKKLRHFNISYFNISFQKFFRNELINSFYGADYIGVPIKQNYYGYSSSVRKFESNITEYFKFDTTKYVDNHFQLEFVKNKDTNMLNNPMAQELISNKKIGLISHFELSKFLSKFNSKIVSNI</sequence>
<evidence type="ECO:0000313" key="1">
    <source>
        <dbReference type="EMBL" id="SVD62753.1"/>
    </source>
</evidence>
<dbReference type="AlphaFoldDB" id="A0A382WVM7"/>
<reference evidence="1" key="1">
    <citation type="submission" date="2018-05" db="EMBL/GenBank/DDBJ databases">
        <authorList>
            <person name="Lanie J.A."/>
            <person name="Ng W.-L."/>
            <person name="Kazmierczak K.M."/>
            <person name="Andrzejewski T.M."/>
            <person name="Davidsen T.M."/>
            <person name="Wayne K.J."/>
            <person name="Tettelin H."/>
            <person name="Glass J.I."/>
            <person name="Rusch D."/>
            <person name="Podicherti R."/>
            <person name="Tsui H.-C.T."/>
            <person name="Winkler M.E."/>
        </authorList>
    </citation>
    <scope>NUCLEOTIDE SEQUENCE</scope>
</reference>
<dbReference type="EMBL" id="UINC01162797">
    <property type="protein sequence ID" value="SVD62753.1"/>
    <property type="molecule type" value="Genomic_DNA"/>
</dbReference>
<gene>
    <name evidence="1" type="ORF">METZ01_LOCUS415607</name>
</gene>
<protein>
    <submittedName>
        <fullName evidence="1">Uncharacterized protein</fullName>
    </submittedName>
</protein>
<organism evidence="1">
    <name type="scientific">marine metagenome</name>
    <dbReference type="NCBI Taxonomy" id="408172"/>
    <lineage>
        <taxon>unclassified sequences</taxon>
        <taxon>metagenomes</taxon>
        <taxon>ecological metagenomes</taxon>
    </lineage>
</organism>
<accession>A0A382WVM7</accession>